<proteinExistence type="predicted"/>
<evidence type="ECO:0000313" key="2">
    <source>
        <dbReference type="Proteomes" id="UP000663844"/>
    </source>
</evidence>
<organism evidence="1 2">
    <name type="scientific">Adineta steineri</name>
    <dbReference type="NCBI Taxonomy" id="433720"/>
    <lineage>
        <taxon>Eukaryota</taxon>
        <taxon>Metazoa</taxon>
        <taxon>Spiralia</taxon>
        <taxon>Gnathifera</taxon>
        <taxon>Rotifera</taxon>
        <taxon>Eurotatoria</taxon>
        <taxon>Bdelloidea</taxon>
        <taxon>Adinetida</taxon>
        <taxon>Adinetidae</taxon>
        <taxon>Adineta</taxon>
    </lineage>
</organism>
<dbReference type="Gene3D" id="2.160.10.10">
    <property type="entry name" value="Hexapeptide repeat proteins"/>
    <property type="match status" value="1"/>
</dbReference>
<accession>A0A819VIA0</accession>
<dbReference type="Proteomes" id="UP000663844">
    <property type="component" value="Unassembled WGS sequence"/>
</dbReference>
<evidence type="ECO:0000313" key="1">
    <source>
        <dbReference type="EMBL" id="CAF4109272.1"/>
    </source>
</evidence>
<name>A0A819VIA0_9BILA</name>
<feature type="non-terminal residue" evidence="1">
    <location>
        <position position="1"/>
    </location>
</feature>
<dbReference type="AlphaFoldDB" id="A0A819VIA0"/>
<reference evidence="1" key="1">
    <citation type="submission" date="2021-02" db="EMBL/GenBank/DDBJ databases">
        <authorList>
            <person name="Nowell W R."/>
        </authorList>
    </citation>
    <scope>NUCLEOTIDE SEQUENCE</scope>
</reference>
<dbReference type="InterPro" id="IPR011004">
    <property type="entry name" value="Trimer_LpxA-like_sf"/>
</dbReference>
<protein>
    <submittedName>
        <fullName evidence="1">Uncharacterized protein</fullName>
    </submittedName>
</protein>
<dbReference type="SUPFAM" id="SSF51161">
    <property type="entry name" value="Trimeric LpxA-like enzymes"/>
    <property type="match status" value="1"/>
</dbReference>
<dbReference type="EMBL" id="CAJOAZ010005686">
    <property type="protein sequence ID" value="CAF4109272.1"/>
    <property type="molecule type" value="Genomic_DNA"/>
</dbReference>
<gene>
    <name evidence="1" type="ORF">OXD698_LOCUS35849</name>
</gene>
<sequence>MPAIPSITDYHLMTIGDDVRLNADTQIQGHSFEQRILKLAPVLISNSCVLMSGLIVMAGCKLTGNNRLYPRTLIMKNEQLSPNTHWKGIPAQSYTVKARLSRSTIAHNDPVKYQQGYETINKMFPWSERIASIYTSINELQFMNYGYADMDEYIDDHTSYYSRKLFEQ</sequence>
<comment type="caution">
    <text evidence="1">The sequence shown here is derived from an EMBL/GenBank/DDBJ whole genome shotgun (WGS) entry which is preliminary data.</text>
</comment>